<dbReference type="EMBL" id="JACAGB010000016">
    <property type="protein sequence ID" value="KAF6320592.1"/>
    <property type="molecule type" value="Genomic_DNA"/>
</dbReference>
<evidence type="ECO:0000313" key="2">
    <source>
        <dbReference type="EMBL" id="KAF6320592.1"/>
    </source>
</evidence>
<name>A0A7J7V678_PIPKU</name>
<reference evidence="2 3" key="1">
    <citation type="journal article" date="2020" name="Nature">
        <title>Six reference-quality genomes reveal evolution of bat adaptations.</title>
        <authorList>
            <person name="Jebb D."/>
            <person name="Huang Z."/>
            <person name="Pippel M."/>
            <person name="Hughes G.M."/>
            <person name="Lavrichenko K."/>
            <person name="Devanna P."/>
            <person name="Winkler S."/>
            <person name="Jermiin L.S."/>
            <person name="Skirmuntt E.C."/>
            <person name="Katzourakis A."/>
            <person name="Burkitt-Gray L."/>
            <person name="Ray D.A."/>
            <person name="Sullivan K.A.M."/>
            <person name="Roscito J.G."/>
            <person name="Kirilenko B.M."/>
            <person name="Davalos L.M."/>
            <person name="Corthals A.P."/>
            <person name="Power M.L."/>
            <person name="Jones G."/>
            <person name="Ransome R.D."/>
            <person name="Dechmann D.K.N."/>
            <person name="Locatelli A.G."/>
            <person name="Puechmaille S.J."/>
            <person name="Fedrigo O."/>
            <person name="Jarvis E.D."/>
            <person name="Hiller M."/>
            <person name="Vernes S.C."/>
            <person name="Myers E.W."/>
            <person name="Teeling E.C."/>
        </authorList>
    </citation>
    <scope>NUCLEOTIDE SEQUENCE [LARGE SCALE GENOMIC DNA]</scope>
    <source>
        <strain evidence="2">MPipKuh1</strain>
        <tissue evidence="2">Flight muscle</tissue>
    </source>
</reference>
<accession>A0A7J7V678</accession>
<dbReference type="Proteomes" id="UP000558488">
    <property type="component" value="Unassembled WGS sequence"/>
</dbReference>
<organism evidence="2 3">
    <name type="scientific">Pipistrellus kuhlii</name>
    <name type="common">Kuhl's pipistrelle</name>
    <dbReference type="NCBI Taxonomy" id="59472"/>
    <lineage>
        <taxon>Eukaryota</taxon>
        <taxon>Metazoa</taxon>
        <taxon>Chordata</taxon>
        <taxon>Craniata</taxon>
        <taxon>Vertebrata</taxon>
        <taxon>Euteleostomi</taxon>
        <taxon>Mammalia</taxon>
        <taxon>Eutheria</taxon>
        <taxon>Laurasiatheria</taxon>
        <taxon>Chiroptera</taxon>
        <taxon>Yangochiroptera</taxon>
        <taxon>Vespertilionidae</taxon>
        <taxon>Pipistrellus</taxon>
    </lineage>
</organism>
<evidence type="ECO:0000313" key="3">
    <source>
        <dbReference type="Proteomes" id="UP000558488"/>
    </source>
</evidence>
<sequence length="130" mass="14347">MKNSSAASSPPPFEEQKPPEQPAPDQGAAAKRADRPTPRSRSPMLPALVRGEAVTHNLHLFHEQQLGEWPTLILGAVAVHAAHVDLRSNRQERKQPILHLRSSRCVRSLHPYKLHQPGKQTSPVQETAAS</sequence>
<evidence type="ECO:0000256" key="1">
    <source>
        <dbReference type="SAM" id="MobiDB-lite"/>
    </source>
</evidence>
<dbReference type="AlphaFoldDB" id="A0A7J7V678"/>
<proteinExistence type="predicted"/>
<protein>
    <submittedName>
        <fullName evidence="2">Uncharacterized protein</fullName>
    </submittedName>
</protein>
<feature type="region of interest" description="Disordered" evidence="1">
    <location>
        <begin position="1"/>
        <end position="48"/>
    </location>
</feature>
<gene>
    <name evidence="2" type="ORF">mPipKuh1_008586</name>
</gene>
<keyword evidence="3" id="KW-1185">Reference proteome</keyword>
<comment type="caution">
    <text evidence="2">The sequence shown here is derived from an EMBL/GenBank/DDBJ whole genome shotgun (WGS) entry which is preliminary data.</text>
</comment>